<dbReference type="AlphaFoldDB" id="A0A164YCS3"/>
<dbReference type="InterPro" id="IPR036282">
    <property type="entry name" value="Glutathione-S-Trfase_C_sf"/>
</dbReference>
<dbReference type="SUPFAM" id="SSF47616">
    <property type="entry name" value="GST C-terminal domain-like"/>
    <property type="match status" value="1"/>
</dbReference>
<dbReference type="EMBL" id="CP093347">
    <property type="protein sequence ID" value="WOH00759.1"/>
    <property type="molecule type" value="Genomic_DNA"/>
</dbReference>
<organism evidence="1">
    <name type="scientific">Daucus carota subsp. sativus</name>
    <name type="common">Carrot</name>
    <dbReference type="NCBI Taxonomy" id="79200"/>
    <lineage>
        <taxon>Eukaryota</taxon>
        <taxon>Viridiplantae</taxon>
        <taxon>Streptophyta</taxon>
        <taxon>Embryophyta</taxon>
        <taxon>Tracheophyta</taxon>
        <taxon>Spermatophyta</taxon>
        <taxon>Magnoliopsida</taxon>
        <taxon>eudicotyledons</taxon>
        <taxon>Gunneridae</taxon>
        <taxon>Pentapetalae</taxon>
        <taxon>asterids</taxon>
        <taxon>campanulids</taxon>
        <taxon>Apiales</taxon>
        <taxon>Apiaceae</taxon>
        <taxon>Apioideae</taxon>
        <taxon>Scandiceae</taxon>
        <taxon>Daucinae</taxon>
        <taxon>Daucus</taxon>
        <taxon>Daucus sect. Daucus</taxon>
    </lineage>
</organism>
<dbReference type="InterPro" id="IPR045074">
    <property type="entry name" value="GST_C_Tau"/>
</dbReference>
<name>A0A164YCS3_DAUCS</name>
<dbReference type="OMA" id="YENCAGF"/>
<evidence type="ECO:0000313" key="3">
    <source>
        <dbReference type="Proteomes" id="UP000077755"/>
    </source>
</evidence>
<keyword evidence="3" id="KW-1185">Reference proteome</keyword>
<sequence>MKRQVYDAGKRIWTTTGKEQERAKKDLINNLKMLENELGDQTYFGSETFGVSGCIIKAECPKLIAWAKRCFQRESVSKSLADFKRVYDIVCDILKQRYGILWMVKWKI</sequence>
<gene>
    <name evidence="1" type="ORF">DCAR_017561</name>
    <name evidence="2" type="ORF">DCAR_0520134</name>
</gene>
<dbReference type="Gramene" id="KZM94318">
    <property type="protein sequence ID" value="KZM94318"/>
    <property type="gene ID" value="DCAR_017561"/>
</dbReference>
<evidence type="ECO:0000313" key="1">
    <source>
        <dbReference type="EMBL" id="KZM94318.1"/>
    </source>
</evidence>
<proteinExistence type="predicted"/>
<dbReference type="Gene3D" id="1.20.1050.10">
    <property type="match status" value="2"/>
</dbReference>
<reference evidence="1" key="1">
    <citation type="journal article" date="2016" name="Nat. Genet.">
        <title>A high-quality carrot genome assembly provides new insights into carotenoid accumulation and asterid genome evolution.</title>
        <authorList>
            <person name="Iorizzo M."/>
            <person name="Ellison S."/>
            <person name="Senalik D."/>
            <person name="Zeng P."/>
            <person name="Satapoomin P."/>
            <person name="Huang J."/>
            <person name="Bowman M."/>
            <person name="Iovene M."/>
            <person name="Sanseverino W."/>
            <person name="Cavagnaro P."/>
            <person name="Yildiz M."/>
            <person name="Macko-Podgorni A."/>
            <person name="Moranska E."/>
            <person name="Grzebelus E."/>
            <person name="Grzebelus D."/>
            <person name="Ashrafi H."/>
            <person name="Zheng Z."/>
            <person name="Cheng S."/>
            <person name="Spooner D."/>
            <person name="Van Deynze A."/>
            <person name="Simon P."/>
        </authorList>
    </citation>
    <scope>NUCLEOTIDE SEQUENCE [LARGE SCALE GENOMIC DNA]</scope>
    <source>
        <tissue evidence="1">Leaf</tissue>
    </source>
</reference>
<dbReference type="STRING" id="79200.A0A164YCS3"/>
<protein>
    <recommendedName>
        <fullName evidence="4">GST C-terminal domain-containing protein</fullName>
    </recommendedName>
</protein>
<dbReference type="EMBL" id="LNRQ01000005">
    <property type="protein sequence ID" value="KZM94318.1"/>
    <property type="molecule type" value="Genomic_DNA"/>
</dbReference>
<dbReference type="Proteomes" id="UP000077755">
    <property type="component" value="Chromosome 5"/>
</dbReference>
<dbReference type="CDD" id="cd03185">
    <property type="entry name" value="GST_C_Tau"/>
    <property type="match status" value="1"/>
</dbReference>
<evidence type="ECO:0000313" key="2">
    <source>
        <dbReference type="EMBL" id="WOH00759.1"/>
    </source>
</evidence>
<evidence type="ECO:0008006" key="4">
    <source>
        <dbReference type="Google" id="ProtNLM"/>
    </source>
</evidence>
<dbReference type="GO" id="GO:0006749">
    <property type="term" value="P:glutathione metabolic process"/>
    <property type="evidence" value="ECO:0007669"/>
    <property type="project" value="InterPro"/>
</dbReference>
<reference evidence="2" key="2">
    <citation type="submission" date="2022-03" db="EMBL/GenBank/DDBJ databases">
        <title>Draft title - Genomic analysis of global carrot germplasm unveils the trajectory of domestication and the origin of high carotenoid orange carrot.</title>
        <authorList>
            <person name="Iorizzo M."/>
            <person name="Ellison S."/>
            <person name="Senalik D."/>
            <person name="Macko-Podgorni A."/>
            <person name="Grzebelus D."/>
            <person name="Bostan H."/>
            <person name="Rolling W."/>
            <person name="Curaba J."/>
            <person name="Simon P."/>
        </authorList>
    </citation>
    <scope>NUCLEOTIDE SEQUENCE</scope>
    <source>
        <tissue evidence="2">Leaf</tissue>
    </source>
</reference>
<dbReference type="GO" id="GO:0004364">
    <property type="term" value="F:glutathione transferase activity"/>
    <property type="evidence" value="ECO:0007669"/>
    <property type="project" value="InterPro"/>
</dbReference>
<accession>A0A164YCS3</accession>